<protein>
    <submittedName>
        <fullName evidence="2">NADPH:quinone reductase</fullName>
    </submittedName>
</protein>
<dbReference type="OrthoDB" id="3727682at2"/>
<dbReference type="SUPFAM" id="SSF51735">
    <property type="entry name" value="NAD(P)-binding Rossmann-fold domains"/>
    <property type="match status" value="1"/>
</dbReference>
<keyword evidence="3" id="KW-1185">Reference proteome</keyword>
<dbReference type="InterPro" id="IPR013154">
    <property type="entry name" value="ADH-like_N"/>
</dbReference>
<dbReference type="Gene3D" id="3.40.50.720">
    <property type="entry name" value="NAD(P)-binding Rossmann-like Domain"/>
    <property type="match status" value="1"/>
</dbReference>
<dbReference type="InterPro" id="IPR020843">
    <property type="entry name" value="ER"/>
</dbReference>
<reference evidence="2 3" key="1">
    <citation type="submission" date="2017-09" db="EMBL/GenBank/DDBJ databases">
        <authorList>
            <person name="Ehlers B."/>
            <person name="Leendertz F.H."/>
        </authorList>
    </citation>
    <scope>NUCLEOTIDE SEQUENCE [LARGE SCALE GENOMIC DNA]</scope>
    <source>
        <strain evidence="2 3">CGMCC 4.6857</strain>
    </source>
</reference>
<dbReference type="RefSeq" id="WP_097328604.1">
    <property type="nucleotide sequence ID" value="NZ_OBDY01000040.1"/>
</dbReference>
<proteinExistence type="predicted"/>
<evidence type="ECO:0000313" key="3">
    <source>
        <dbReference type="Proteomes" id="UP000219612"/>
    </source>
</evidence>
<dbReference type="Gene3D" id="3.90.180.10">
    <property type="entry name" value="Medium-chain alcohol dehydrogenases, catalytic domain"/>
    <property type="match status" value="1"/>
</dbReference>
<dbReference type="Pfam" id="PF13602">
    <property type="entry name" value="ADH_zinc_N_2"/>
    <property type="match status" value="1"/>
</dbReference>
<dbReference type="PANTHER" id="PTHR44013:SF1">
    <property type="entry name" value="ZINC-TYPE ALCOHOL DEHYDROGENASE-LIKE PROTEIN C16A3.02C"/>
    <property type="match status" value="1"/>
</dbReference>
<dbReference type="EMBL" id="OBDY01000040">
    <property type="protein sequence ID" value="SNY71437.1"/>
    <property type="molecule type" value="Genomic_DNA"/>
</dbReference>
<dbReference type="AlphaFoldDB" id="A0A285KHP4"/>
<sequence>MKAVVQDTYGNADVLRLEEVAKPEPGPKQVLVEVRAAGVDRGAWHAMTGLPLVARLGFGLGKPRHRTIGMDLAGRVAAVGAEVTEFKVGDEVYGSGSSAWAEYAKAKPAKLFRKPAHLSFEQAACMPTSGATARLVLAKGRGEVLVLGAGGGVGAFTVMLAKLRGDRVTAATSPGKIEAVERFGADTVIDYTTTPLAGRYDLIVECGGNRPLGELRKLLKPRGVLAIAGGEDGGRFLGGLERSLQLLAVSPFTKQTLRAPLALTRRADLEALTALTDPPLERSYPLGEAPTAMRRLAEGRVTGKLVLTT</sequence>
<dbReference type="InterPro" id="IPR036291">
    <property type="entry name" value="NAD(P)-bd_dom_sf"/>
</dbReference>
<dbReference type="GO" id="GO:0016491">
    <property type="term" value="F:oxidoreductase activity"/>
    <property type="evidence" value="ECO:0007669"/>
    <property type="project" value="InterPro"/>
</dbReference>
<accession>A0A285KHP4</accession>
<dbReference type="PANTHER" id="PTHR44013">
    <property type="entry name" value="ZINC-TYPE ALCOHOL DEHYDROGENASE-LIKE PROTEIN C16A3.02C"/>
    <property type="match status" value="1"/>
</dbReference>
<dbReference type="InterPro" id="IPR011032">
    <property type="entry name" value="GroES-like_sf"/>
</dbReference>
<feature type="domain" description="Enoyl reductase (ER)" evidence="1">
    <location>
        <begin position="10"/>
        <end position="307"/>
    </location>
</feature>
<evidence type="ECO:0000259" key="1">
    <source>
        <dbReference type="SMART" id="SM00829"/>
    </source>
</evidence>
<organism evidence="2 3">
    <name type="scientific">Paractinoplanes atraurantiacus</name>
    <dbReference type="NCBI Taxonomy" id="1036182"/>
    <lineage>
        <taxon>Bacteria</taxon>
        <taxon>Bacillati</taxon>
        <taxon>Actinomycetota</taxon>
        <taxon>Actinomycetes</taxon>
        <taxon>Micromonosporales</taxon>
        <taxon>Micromonosporaceae</taxon>
        <taxon>Paractinoplanes</taxon>
    </lineage>
</organism>
<name>A0A285KHP4_9ACTN</name>
<gene>
    <name evidence="2" type="ORF">SAMN05421748_14028</name>
</gene>
<dbReference type="InterPro" id="IPR052733">
    <property type="entry name" value="Chloroplast_QOR"/>
</dbReference>
<evidence type="ECO:0000313" key="2">
    <source>
        <dbReference type="EMBL" id="SNY71437.1"/>
    </source>
</evidence>
<dbReference type="Proteomes" id="UP000219612">
    <property type="component" value="Unassembled WGS sequence"/>
</dbReference>
<dbReference type="SUPFAM" id="SSF50129">
    <property type="entry name" value="GroES-like"/>
    <property type="match status" value="1"/>
</dbReference>
<dbReference type="Pfam" id="PF08240">
    <property type="entry name" value="ADH_N"/>
    <property type="match status" value="1"/>
</dbReference>
<dbReference type="CDD" id="cd08267">
    <property type="entry name" value="MDR1"/>
    <property type="match status" value="1"/>
</dbReference>
<dbReference type="SMART" id="SM00829">
    <property type="entry name" value="PKS_ER"/>
    <property type="match status" value="1"/>
</dbReference>